<dbReference type="Pfam" id="PF00186">
    <property type="entry name" value="DHFR_1"/>
    <property type="match status" value="1"/>
</dbReference>
<evidence type="ECO:0000256" key="7">
    <source>
        <dbReference type="PIRNR" id="PIRNR000194"/>
    </source>
</evidence>
<protein>
    <recommendedName>
        <fullName evidence="3 7">Dihydrofolate reductase</fullName>
        <ecNumber evidence="3 7">1.5.1.3</ecNumber>
    </recommendedName>
</protein>
<dbReference type="InterPro" id="IPR001796">
    <property type="entry name" value="DHFR_dom"/>
</dbReference>
<evidence type="ECO:0000256" key="2">
    <source>
        <dbReference type="ARBA" id="ARBA00009539"/>
    </source>
</evidence>
<comment type="function">
    <text evidence="7">Key enzyme in folate metabolism. Catalyzes an essential reaction for de novo glycine and purine synthesis, and for DNA precursor synthesis.</text>
</comment>
<dbReference type="EMBL" id="JRNE01000050">
    <property type="protein sequence ID" value="KGF16760.1"/>
    <property type="molecule type" value="Genomic_DNA"/>
</dbReference>
<dbReference type="Proteomes" id="UP000029548">
    <property type="component" value="Unassembled WGS sequence"/>
</dbReference>
<comment type="similarity">
    <text evidence="2 7 8">Belongs to the dihydrofolate reductase family.</text>
</comment>
<evidence type="ECO:0000313" key="11">
    <source>
        <dbReference type="EMBL" id="KGF16760.1"/>
    </source>
</evidence>
<dbReference type="CDD" id="cd00209">
    <property type="entry name" value="DHFR"/>
    <property type="match status" value="1"/>
</dbReference>
<proteinExistence type="inferred from homology"/>
<comment type="pathway">
    <text evidence="1 7">Cofactor biosynthesis; tetrahydrofolate biosynthesis; 5,6,7,8-tetrahydrofolate from 7,8-dihydrofolate: step 1/1.</text>
</comment>
<dbReference type="InterPro" id="IPR017925">
    <property type="entry name" value="DHFR_CS"/>
</dbReference>
<dbReference type="PROSITE" id="PS51330">
    <property type="entry name" value="DHFR_2"/>
    <property type="match status" value="1"/>
</dbReference>
<dbReference type="GO" id="GO:0004146">
    <property type="term" value="F:dihydrofolate reductase activity"/>
    <property type="evidence" value="ECO:0007669"/>
    <property type="project" value="UniProtKB-EC"/>
</dbReference>
<gene>
    <name evidence="11" type="ORF">HMPREF1650_06645</name>
</gene>
<evidence type="ECO:0000256" key="4">
    <source>
        <dbReference type="ARBA" id="ARBA00022563"/>
    </source>
</evidence>
<dbReference type="SUPFAM" id="SSF53597">
    <property type="entry name" value="Dihydrofolate reductase-like"/>
    <property type="match status" value="1"/>
</dbReference>
<accession>A0A095Y2V9</accession>
<dbReference type="eggNOG" id="COG0262">
    <property type="taxonomic scope" value="Bacteria"/>
</dbReference>
<keyword evidence="6 7" id="KW-0560">Oxidoreductase</keyword>
<dbReference type="GO" id="GO:0046654">
    <property type="term" value="P:tetrahydrofolate biosynthetic process"/>
    <property type="evidence" value="ECO:0007669"/>
    <property type="project" value="UniProtKB-UniPathway"/>
</dbReference>
<dbReference type="AlphaFoldDB" id="A0A095Y2V9"/>
<dbReference type="PRINTS" id="PR00070">
    <property type="entry name" value="DHFR"/>
</dbReference>
<feature type="domain" description="DHFR" evidence="10">
    <location>
        <begin position="22"/>
        <end position="183"/>
    </location>
</feature>
<dbReference type="Gene3D" id="3.40.430.10">
    <property type="entry name" value="Dihydrofolate Reductase, subunit A"/>
    <property type="match status" value="1"/>
</dbReference>
<evidence type="ECO:0000259" key="10">
    <source>
        <dbReference type="PROSITE" id="PS51330"/>
    </source>
</evidence>
<evidence type="ECO:0000313" key="12">
    <source>
        <dbReference type="Proteomes" id="UP000029548"/>
    </source>
</evidence>
<dbReference type="GO" id="GO:0050661">
    <property type="term" value="F:NADP binding"/>
    <property type="evidence" value="ECO:0007669"/>
    <property type="project" value="InterPro"/>
</dbReference>
<comment type="catalytic activity">
    <reaction evidence="7">
        <text>(6S)-5,6,7,8-tetrahydrofolate + NADP(+) = 7,8-dihydrofolate + NADPH + H(+)</text>
        <dbReference type="Rhea" id="RHEA:15009"/>
        <dbReference type="ChEBI" id="CHEBI:15378"/>
        <dbReference type="ChEBI" id="CHEBI:57451"/>
        <dbReference type="ChEBI" id="CHEBI:57453"/>
        <dbReference type="ChEBI" id="CHEBI:57783"/>
        <dbReference type="ChEBI" id="CHEBI:58349"/>
        <dbReference type="EC" id="1.5.1.3"/>
    </reaction>
</comment>
<evidence type="ECO:0000256" key="8">
    <source>
        <dbReference type="RuleBase" id="RU004474"/>
    </source>
</evidence>
<dbReference type="GO" id="GO:0005829">
    <property type="term" value="C:cytosol"/>
    <property type="evidence" value="ECO:0007669"/>
    <property type="project" value="TreeGrafter"/>
</dbReference>
<evidence type="ECO:0000256" key="6">
    <source>
        <dbReference type="ARBA" id="ARBA00023002"/>
    </source>
</evidence>
<dbReference type="PANTHER" id="PTHR48069">
    <property type="entry name" value="DIHYDROFOLATE REDUCTASE"/>
    <property type="match status" value="1"/>
</dbReference>
<sequence length="189" mass="20895">MSGFESAQGSRDDGRRPGRPASIRMMWAQTSDGVIGDGDSMPWHIPEDLAHFKATTMGAPVIMGRRTWDSLPAKFRPLPGRRNVVLSRSLTPEDVPGAELAHSLDAALDMLGDVPVAWIIGGGRVYRDALHLADECEVTEVDGVFEVATPVRAPELLGWKPVRKGEWATSSNGPRYRFTTWRPRPEDEY</sequence>
<dbReference type="GO" id="GO:0046452">
    <property type="term" value="P:dihydrofolate metabolic process"/>
    <property type="evidence" value="ECO:0007669"/>
    <property type="project" value="TreeGrafter"/>
</dbReference>
<dbReference type="RefSeq" id="WP_052054170.1">
    <property type="nucleotide sequence ID" value="NZ_JRNE01000050.1"/>
</dbReference>
<dbReference type="GO" id="GO:0046655">
    <property type="term" value="P:folic acid metabolic process"/>
    <property type="evidence" value="ECO:0007669"/>
    <property type="project" value="TreeGrafter"/>
</dbReference>
<dbReference type="InterPro" id="IPR012259">
    <property type="entry name" value="DHFR"/>
</dbReference>
<evidence type="ECO:0000256" key="1">
    <source>
        <dbReference type="ARBA" id="ARBA00004903"/>
    </source>
</evidence>
<dbReference type="GO" id="GO:0006730">
    <property type="term" value="P:one-carbon metabolic process"/>
    <property type="evidence" value="ECO:0007669"/>
    <property type="project" value="UniProtKB-KW"/>
</dbReference>
<feature type="region of interest" description="Disordered" evidence="9">
    <location>
        <begin position="1"/>
        <end position="22"/>
    </location>
</feature>
<keyword evidence="5 7" id="KW-0521">NADP</keyword>
<name>A0A095Y2V9_9CORY</name>
<comment type="caution">
    <text evidence="11">The sequence shown here is derived from an EMBL/GenBank/DDBJ whole genome shotgun (WGS) entry which is preliminary data.</text>
</comment>
<dbReference type="EC" id="1.5.1.3" evidence="3 7"/>
<evidence type="ECO:0000256" key="9">
    <source>
        <dbReference type="SAM" id="MobiDB-lite"/>
    </source>
</evidence>
<dbReference type="PROSITE" id="PS00075">
    <property type="entry name" value="DHFR_1"/>
    <property type="match status" value="1"/>
</dbReference>
<organism evidence="11 12">
    <name type="scientific">Corynebacterium freneyi DNF00450</name>
    <dbReference type="NCBI Taxonomy" id="1287475"/>
    <lineage>
        <taxon>Bacteria</taxon>
        <taxon>Bacillati</taxon>
        <taxon>Actinomycetota</taxon>
        <taxon>Actinomycetes</taxon>
        <taxon>Mycobacteriales</taxon>
        <taxon>Corynebacteriaceae</taxon>
        <taxon>Corynebacterium</taxon>
    </lineage>
</organism>
<dbReference type="UniPathway" id="UPA00077">
    <property type="reaction ID" value="UER00158"/>
</dbReference>
<dbReference type="InterPro" id="IPR024072">
    <property type="entry name" value="DHFR-like_dom_sf"/>
</dbReference>
<dbReference type="PANTHER" id="PTHR48069:SF3">
    <property type="entry name" value="DIHYDROFOLATE REDUCTASE"/>
    <property type="match status" value="1"/>
</dbReference>
<evidence type="ECO:0000256" key="5">
    <source>
        <dbReference type="ARBA" id="ARBA00022857"/>
    </source>
</evidence>
<keyword evidence="4 7" id="KW-0554">One-carbon metabolism</keyword>
<evidence type="ECO:0000256" key="3">
    <source>
        <dbReference type="ARBA" id="ARBA00012856"/>
    </source>
</evidence>
<reference evidence="11 12" key="1">
    <citation type="submission" date="2014-07" db="EMBL/GenBank/DDBJ databases">
        <authorList>
            <person name="McCorrison J."/>
            <person name="Sanka R."/>
            <person name="Torralba M."/>
            <person name="Gillis M."/>
            <person name="Haft D.H."/>
            <person name="Methe B."/>
            <person name="Sutton G."/>
            <person name="Nelson K.E."/>
        </authorList>
    </citation>
    <scope>NUCLEOTIDE SEQUENCE [LARGE SCALE GENOMIC DNA]</scope>
    <source>
        <strain evidence="11 12">DNF00450</strain>
    </source>
</reference>
<dbReference type="PIRSF" id="PIRSF000194">
    <property type="entry name" value="DHFR"/>
    <property type="match status" value="1"/>
</dbReference>